<evidence type="ECO:0000313" key="2">
    <source>
        <dbReference type="Proteomes" id="UP000789396"/>
    </source>
</evidence>
<dbReference type="AlphaFoldDB" id="A0A9N8WLY8"/>
<comment type="caution">
    <text evidence="1">The sequence shown here is derived from an EMBL/GenBank/DDBJ whole genome shotgun (WGS) entry which is preliminary data.</text>
</comment>
<name>A0A9N8WLY8_9GLOM</name>
<gene>
    <name evidence="1" type="ORF">RFULGI_LOCUS2016</name>
</gene>
<dbReference type="OrthoDB" id="2430440at2759"/>
<proteinExistence type="predicted"/>
<organism evidence="1 2">
    <name type="scientific">Racocetra fulgida</name>
    <dbReference type="NCBI Taxonomy" id="60492"/>
    <lineage>
        <taxon>Eukaryota</taxon>
        <taxon>Fungi</taxon>
        <taxon>Fungi incertae sedis</taxon>
        <taxon>Mucoromycota</taxon>
        <taxon>Glomeromycotina</taxon>
        <taxon>Glomeromycetes</taxon>
        <taxon>Diversisporales</taxon>
        <taxon>Gigasporaceae</taxon>
        <taxon>Racocetra</taxon>
    </lineage>
</organism>
<sequence>MPCKACHLTLQEKKEAEAARKRKYRIKELETQWQQRRQQVVLAESSIPSILEHLLSDQDNIAKDLKTMLNGVNPYVQNFWHISNISVQNIKNLSVLIRADIPGLDLRTYNLPTASQIAAI</sequence>
<dbReference type="Proteomes" id="UP000789396">
    <property type="component" value="Unassembled WGS sequence"/>
</dbReference>
<dbReference type="EMBL" id="CAJVPZ010001402">
    <property type="protein sequence ID" value="CAG8491731.1"/>
    <property type="molecule type" value="Genomic_DNA"/>
</dbReference>
<evidence type="ECO:0000313" key="1">
    <source>
        <dbReference type="EMBL" id="CAG8491731.1"/>
    </source>
</evidence>
<protein>
    <submittedName>
        <fullName evidence="1">18842_t:CDS:1</fullName>
    </submittedName>
</protein>
<keyword evidence="2" id="KW-1185">Reference proteome</keyword>
<reference evidence="1" key="1">
    <citation type="submission" date="2021-06" db="EMBL/GenBank/DDBJ databases">
        <authorList>
            <person name="Kallberg Y."/>
            <person name="Tangrot J."/>
            <person name="Rosling A."/>
        </authorList>
    </citation>
    <scope>NUCLEOTIDE SEQUENCE</scope>
    <source>
        <strain evidence="1">IN212</strain>
    </source>
</reference>
<accession>A0A9N8WLY8</accession>